<keyword evidence="1" id="KW-0227">DNA damage</keyword>
<proteinExistence type="inferred from homology"/>
<dbReference type="Gene3D" id="3.60.10.10">
    <property type="entry name" value="Endonuclease/exonuclease/phosphatase"/>
    <property type="match status" value="1"/>
</dbReference>
<protein>
    <recommendedName>
        <fullName evidence="1">ATP-dependent DNA helicase</fullName>
        <ecNumber evidence="1">5.6.2.3</ecNumber>
    </recommendedName>
</protein>
<dbReference type="PANTHER" id="PTHR47642">
    <property type="entry name" value="ATP-DEPENDENT DNA HELICASE"/>
    <property type="match status" value="1"/>
</dbReference>
<keyword evidence="1" id="KW-0234">DNA repair</keyword>
<dbReference type="EC" id="5.6.2.3" evidence="1"/>
<dbReference type="GO" id="GO:0005524">
    <property type="term" value="F:ATP binding"/>
    <property type="evidence" value="ECO:0007669"/>
    <property type="project" value="UniProtKB-KW"/>
</dbReference>
<comment type="catalytic activity">
    <reaction evidence="1">
        <text>ATP + H2O = ADP + phosphate + H(+)</text>
        <dbReference type="Rhea" id="RHEA:13065"/>
        <dbReference type="ChEBI" id="CHEBI:15377"/>
        <dbReference type="ChEBI" id="CHEBI:15378"/>
        <dbReference type="ChEBI" id="CHEBI:30616"/>
        <dbReference type="ChEBI" id="CHEBI:43474"/>
        <dbReference type="ChEBI" id="CHEBI:456216"/>
        <dbReference type="EC" id="5.6.2.3"/>
    </reaction>
</comment>
<organism evidence="8 9">
    <name type="scientific">Mytilus galloprovincialis</name>
    <name type="common">Mediterranean mussel</name>
    <dbReference type="NCBI Taxonomy" id="29158"/>
    <lineage>
        <taxon>Eukaryota</taxon>
        <taxon>Metazoa</taxon>
        <taxon>Spiralia</taxon>
        <taxon>Lophotrochozoa</taxon>
        <taxon>Mollusca</taxon>
        <taxon>Bivalvia</taxon>
        <taxon>Autobranchia</taxon>
        <taxon>Pteriomorphia</taxon>
        <taxon>Mytilida</taxon>
        <taxon>Mytiloidea</taxon>
        <taxon>Mytilidae</taxon>
        <taxon>Mytilinae</taxon>
        <taxon>Mytilus</taxon>
    </lineage>
</organism>
<evidence type="ECO:0000256" key="1">
    <source>
        <dbReference type="RuleBase" id="RU363044"/>
    </source>
</evidence>
<keyword evidence="1" id="KW-0547">Nucleotide-binding</keyword>
<evidence type="ECO:0000259" key="7">
    <source>
        <dbReference type="Pfam" id="PF20209"/>
    </source>
</evidence>
<evidence type="ECO:0000259" key="3">
    <source>
        <dbReference type="Pfam" id="PF03372"/>
    </source>
</evidence>
<dbReference type="InterPro" id="IPR010285">
    <property type="entry name" value="DNA_helicase_pif1-like_DEAD"/>
</dbReference>
<evidence type="ECO:0000259" key="5">
    <source>
        <dbReference type="Pfam" id="PF05970"/>
    </source>
</evidence>
<dbReference type="InterPro" id="IPR046700">
    <property type="entry name" value="DUF6570"/>
</dbReference>
<dbReference type="SUPFAM" id="SSF54001">
    <property type="entry name" value="Cysteine proteinases"/>
    <property type="match status" value="1"/>
</dbReference>
<comment type="caution">
    <text evidence="8">The sequence shown here is derived from an EMBL/GenBank/DDBJ whole genome shotgun (WGS) entry which is preliminary data.</text>
</comment>
<dbReference type="Pfam" id="PF14214">
    <property type="entry name" value="Helitron_like_N"/>
    <property type="match status" value="1"/>
</dbReference>
<name>A0A8B6CFX3_MYTGA</name>
<dbReference type="GO" id="GO:0016787">
    <property type="term" value="F:hydrolase activity"/>
    <property type="evidence" value="ECO:0007669"/>
    <property type="project" value="UniProtKB-KW"/>
</dbReference>
<keyword evidence="1" id="KW-0233">DNA recombination</keyword>
<dbReference type="OrthoDB" id="6129494at2759"/>
<feature type="domain" description="DUF6570" evidence="7">
    <location>
        <begin position="378"/>
        <end position="506"/>
    </location>
</feature>
<sequence>MNEIIPNLTSVLCGSFHQGSDIFSPNSRGKQCLANSLVFLTLSKLGDVKQWSSDILDKVLLSGDNLYNSIKNKGLTHNHLLPTDLPKYFFYQKKYFSLTLKETYSGYVDNFVDSYPFLSLETCVQLLVIFLHYSHGRSRYKASVDMILVVLDYGIALKKIDERVYVFDSHSRSNYGLCNENGSSLMVELDGDVYSICSFLRSLIRSLTSADLEEIEFNCQFLAVTEIQRYYFFSKKEQIYILDNHDNKSTACTSLGSYEDSKIDKTYKKQGRKRKLESNTEALKKCKIDSFGNAHDKNIDNQSVKQTSCDIITTFKKAVSCGPEYVCCCCIQTWFRHNVCRDSPAILKNIDESLLTYNAESQGKRWLCYCCYDSLKQKKVPSLSLANGLHFPERPQDLELTSLEERLVAPRIPFMVIYEKARGGQYAVKGNVVNVPVDVNKTIRVLPRMLNDCETIPVKLKRKQSYKHHVLYQNIRPNKVLNAARYLVSNSTLFKNEGITVDESWLENYQTALVNNQDDEIDNRNTSTELESENSSVVQDKNLNHGLLNSSFSENGKLNASTTISKPLYQTDDEFSEVDMHDKVDGNLDTVMHPADFREFNQILNLAPGEGNVPLSLYEDKDAEYLAFPSVYAGTSRDYSKFKVPIYYSQVVKWELRNIDRRVATNVPLIFFKMKKVQIKLMRDKVSMAVRKFKSKGKKLTAGEVVEPGGIDKLVKLDEGYRVLKSVRSSPPYWEQAKKDIFGMIRQLGLPTLFLSFSAAETKWVPLLQTLSKLSDNKELSDEEVNNLSWQDKCRLIKSDPVTCVRYFDHKVQKFINMVLKHPSHPVGEIKDFFYRVEFQHRGSPHIHMLLWIANAPTFSPEYSESNEITDFIDKYISCQKGGANPDLINYQSHRHAKTCRKKGKAICRFGYPLPPMPKTMILTPLCATDRSKQAKLNLVKINEALNNAKQGDESTFEEFLSKLELNFDSYILAVRSGLATTKVFLKRSLAEIRINSYNKVLLESWEANMDIQFIIDAFSCVSYIVSYISKGQRGMSNLLSDASREAKDRASGVRDQVRSVCNKFLTHVEIGAQEAVYLLLQIPLRKSSRAVKFINTSPPEERTVLLKPNDVLEKMAKNSTDIETDNILKQYTRRPKVLENVCLADYVAWFEIRNYKKKCNVDQDFNLDSENPENDDSVEMSDLQEERTITTDPNDTSNRFEQIDSNTSDTESTHITLTYQLPKEIELKNGLKLVKRKFEKVIRYVRFNVDIDRENHFREKLMLFLPWRNENIDLMATFSTYEEHYTNVQSHISTKQALYERVAPLNNIDENVSLDDDDAIDSSTDDIDQTEISAKYGCFNPDDKSLHQSYDLGIDLGIRKSVVGVNVVSEALLPESKYRETIRSLNKEQKCIFYHILHWFKVNTDEPLYAFLSGGAGVGKSVTTRAMYQALYRFFSHQIDSCPDDVRILMCAPTGKAAHNIGGNTLHSAFHIPANQSLSYKPLDMQQLNTLRSKYAALSVVFIDEISMVGNRMFNYINMRLQEVKGNLRPFGGVSIIAIGDLYQLKPVMDGWIFLDIKAGYGPLGSNLWIDHFLMYELQTIMRQKDDKIFAEFLNRLREGYHTNDDLRMIKERAVNNKDARRPLADESLPHLFTTRREVFAYNEKIYCETNNAKCMVKAVDSVCGDMTIEISQKILHRIPNDSSKTMGIESTLFLAENIPAEVCVNIDVEDGLTNGASCLVRKFNYRVEGSERCSIVWVEFNDENIGKKCRNQFRHLYLPHISKDWTPILEVTRKFSIQYFKSYQIVRRQFPLHLAAAKTIHKSQGATMPEGAVIDFGTRKTDHIHYVGLSRVQNMSKVIILNLNEEKISTSIDVQIEMERLRSIHLPLSIPNLSQDDRENFTVAYHNTRSLHMHMDDLQHEYDMKNVDVLVLSETRLTKNDAYDKFSLDGFTTVRYDYMTSDNSRPHYGMILFKKSYLPSNECSYRLLLGIEVVTLILEGKIYCYFIYCSPTISTKERLVALFTQLYQEAGLDSKVFIMGDFNVDNLKQSFLSDFGKQLGFSQLMTSFTTYYGTLLDHIYTNIDICSSDITYGTLESYYSDHKPIFFKLNLNSILNNVE</sequence>
<dbReference type="Pfam" id="PF05970">
    <property type="entry name" value="PIF1"/>
    <property type="match status" value="1"/>
</dbReference>
<dbReference type="Proteomes" id="UP000596742">
    <property type="component" value="Unassembled WGS sequence"/>
</dbReference>
<evidence type="ECO:0000259" key="6">
    <source>
        <dbReference type="Pfam" id="PF14214"/>
    </source>
</evidence>
<dbReference type="Gene3D" id="3.90.70.120">
    <property type="match status" value="1"/>
</dbReference>
<dbReference type="Pfam" id="PF04843">
    <property type="entry name" value="Herpes_teg_N"/>
    <property type="match status" value="1"/>
</dbReference>
<dbReference type="Pfam" id="PF20209">
    <property type="entry name" value="DUF6570"/>
    <property type="match status" value="1"/>
</dbReference>
<feature type="compositionally biased region" description="Polar residues" evidence="2">
    <location>
        <begin position="1191"/>
        <end position="1208"/>
    </location>
</feature>
<comment type="similarity">
    <text evidence="1">Belongs to the helicase family.</text>
</comment>
<dbReference type="InterPro" id="IPR051055">
    <property type="entry name" value="PIF1_helicase"/>
</dbReference>
<feature type="region of interest" description="Disordered" evidence="2">
    <location>
        <begin position="1167"/>
        <end position="1208"/>
    </location>
</feature>
<evidence type="ECO:0000313" key="8">
    <source>
        <dbReference type="EMBL" id="VDI04431.1"/>
    </source>
</evidence>
<feature type="domain" description="Peptidase C76" evidence="4">
    <location>
        <begin position="15"/>
        <end position="174"/>
    </location>
</feature>
<evidence type="ECO:0000313" key="9">
    <source>
        <dbReference type="Proteomes" id="UP000596742"/>
    </source>
</evidence>
<feature type="domain" description="Helitron helicase-like" evidence="6">
    <location>
        <begin position="716"/>
        <end position="851"/>
    </location>
</feature>
<dbReference type="Gene3D" id="3.40.50.300">
    <property type="entry name" value="P-loop containing nucleotide triphosphate hydrolases"/>
    <property type="match status" value="1"/>
</dbReference>
<reference evidence="8" key="1">
    <citation type="submission" date="2018-11" db="EMBL/GenBank/DDBJ databases">
        <authorList>
            <person name="Alioto T."/>
            <person name="Alioto T."/>
        </authorList>
    </citation>
    <scope>NUCLEOTIDE SEQUENCE</scope>
</reference>
<dbReference type="GO" id="GO:0006310">
    <property type="term" value="P:DNA recombination"/>
    <property type="evidence" value="ECO:0007669"/>
    <property type="project" value="UniProtKB-KW"/>
</dbReference>
<dbReference type="EMBL" id="UYJE01001701">
    <property type="protein sequence ID" value="VDI04431.1"/>
    <property type="molecule type" value="Genomic_DNA"/>
</dbReference>
<keyword evidence="1" id="KW-0347">Helicase</keyword>
<dbReference type="Pfam" id="PF03372">
    <property type="entry name" value="Exo_endo_phos"/>
    <property type="match status" value="1"/>
</dbReference>
<dbReference type="InterPro" id="IPR036691">
    <property type="entry name" value="Endo/exonu/phosph_ase_sf"/>
</dbReference>
<feature type="domain" description="DNA helicase Pif1-like DEAD-box helicase" evidence="5">
    <location>
        <begin position="1386"/>
        <end position="1602"/>
    </location>
</feature>
<feature type="compositionally biased region" description="Acidic residues" evidence="2">
    <location>
        <begin position="1167"/>
        <end position="1184"/>
    </location>
</feature>
<gene>
    <name evidence="8" type="ORF">MGAL_10B012039</name>
</gene>
<dbReference type="InterPro" id="IPR027417">
    <property type="entry name" value="P-loop_NTPase"/>
</dbReference>
<dbReference type="InterPro" id="IPR005135">
    <property type="entry name" value="Endo/exonuclease/phosphatase"/>
</dbReference>
<dbReference type="GO" id="GO:0006281">
    <property type="term" value="P:DNA repair"/>
    <property type="evidence" value="ECO:0007669"/>
    <property type="project" value="UniProtKB-KW"/>
</dbReference>
<keyword evidence="1" id="KW-0067">ATP-binding</keyword>
<evidence type="ECO:0000256" key="2">
    <source>
        <dbReference type="SAM" id="MobiDB-lite"/>
    </source>
</evidence>
<dbReference type="GO" id="GO:0043139">
    <property type="term" value="F:5'-3' DNA helicase activity"/>
    <property type="evidence" value="ECO:0007669"/>
    <property type="project" value="UniProtKB-EC"/>
</dbReference>
<evidence type="ECO:0000259" key="4">
    <source>
        <dbReference type="Pfam" id="PF04843"/>
    </source>
</evidence>
<dbReference type="InterPro" id="IPR006928">
    <property type="entry name" value="Herpes_teg_USP"/>
</dbReference>
<accession>A0A8B6CFX3</accession>
<dbReference type="PANTHER" id="PTHR47642:SF5">
    <property type="entry name" value="ATP-DEPENDENT DNA HELICASE"/>
    <property type="match status" value="1"/>
</dbReference>
<keyword evidence="9" id="KW-1185">Reference proteome</keyword>
<dbReference type="SUPFAM" id="SSF52540">
    <property type="entry name" value="P-loop containing nucleoside triphosphate hydrolases"/>
    <property type="match status" value="2"/>
</dbReference>
<feature type="domain" description="Endonuclease/exonuclease/phosphatase" evidence="3">
    <location>
        <begin position="1893"/>
        <end position="2084"/>
    </location>
</feature>
<dbReference type="InterPro" id="IPR025476">
    <property type="entry name" value="Helitron_helicase-like"/>
</dbReference>
<dbReference type="SUPFAM" id="SSF56219">
    <property type="entry name" value="DNase I-like"/>
    <property type="match status" value="1"/>
</dbReference>
<comment type="cofactor">
    <cofactor evidence="1">
        <name>Mg(2+)</name>
        <dbReference type="ChEBI" id="CHEBI:18420"/>
    </cofactor>
</comment>
<keyword evidence="1" id="KW-0378">Hydrolase</keyword>
<dbReference type="GO" id="GO:0000723">
    <property type="term" value="P:telomere maintenance"/>
    <property type="evidence" value="ECO:0007669"/>
    <property type="project" value="InterPro"/>
</dbReference>
<dbReference type="InterPro" id="IPR038765">
    <property type="entry name" value="Papain-like_cys_pep_sf"/>
</dbReference>